<keyword evidence="3" id="KW-1185">Reference proteome</keyword>
<sequence>MTEAGRQTGSYTDSWHRQPLPPPLDGAPWPTSAQWSAIAAVWLLAAWTGEATPGWRGECVTGTAPSRDAEQWPQPPALESIAAIGGFPTGPVAAEVLISLVQPAPGRPFDSARPEADVAADVAALLAARIPATDHRAAVLLEYLAGRLTGPYTDLLRVSTGHDDLHLLHRDPSHGRTLRLTVSPAATTEPPPVLAADGADGPLRTRLACLLTLLSAELWVNNNNPVTFRVWIGPRDTADPVADATSWWTRTREEPPDEPPHLHPVTVEELDLGVYTIVRGSLRDLFDDDWDGVEEWPHVPQNHLTRHLYRDLLDLLLTRTAGQGTPPDVLYTGYLPITGRPDDTEDDDFLGTVIFVGPTDVAVLDLDLNC</sequence>
<accession>A0ABN1ZR75</accession>
<name>A0ABN1ZR75_9ACTN</name>
<organism evidence="2 3">
    <name type="scientific">Dactylosporangium maewongense</name>
    <dbReference type="NCBI Taxonomy" id="634393"/>
    <lineage>
        <taxon>Bacteria</taxon>
        <taxon>Bacillati</taxon>
        <taxon>Actinomycetota</taxon>
        <taxon>Actinomycetes</taxon>
        <taxon>Micromonosporales</taxon>
        <taxon>Micromonosporaceae</taxon>
        <taxon>Dactylosporangium</taxon>
    </lineage>
</organism>
<gene>
    <name evidence="2" type="ORF">GCM10009827_013760</name>
</gene>
<evidence type="ECO:0000256" key="1">
    <source>
        <dbReference type="SAM" id="MobiDB-lite"/>
    </source>
</evidence>
<comment type="caution">
    <text evidence="2">The sequence shown here is derived from an EMBL/GenBank/DDBJ whole genome shotgun (WGS) entry which is preliminary data.</text>
</comment>
<evidence type="ECO:0000313" key="3">
    <source>
        <dbReference type="Proteomes" id="UP001501470"/>
    </source>
</evidence>
<proteinExistence type="predicted"/>
<protein>
    <submittedName>
        <fullName evidence="2">Uncharacterized protein</fullName>
    </submittedName>
</protein>
<dbReference type="Proteomes" id="UP001501470">
    <property type="component" value="Unassembled WGS sequence"/>
</dbReference>
<evidence type="ECO:0000313" key="2">
    <source>
        <dbReference type="EMBL" id="GAA1502375.1"/>
    </source>
</evidence>
<dbReference type="EMBL" id="BAAAQD010000001">
    <property type="protein sequence ID" value="GAA1502375.1"/>
    <property type="molecule type" value="Genomic_DNA"/>
</dbReference>
<reference evidence="2 3" key="1">
    <citation type="journal article" date="2019" name="Int. J. Syst. Evol. Microbiol.">
        <title>The Global Catalogue of Microorganisms (GCM) 10K type strain sequencing project: providing services to taxonomists for standard genome sequencing and annotation.</title>
        <authorList>
            <consortium name="The Broad Institute Genomics Platform"/>
            <consortium name="The Broad Institute Genome Sequencing Center for Infectious Disease"/>
            <person name="Wu L."/>
            <person name="Ma J."/>
        </authorList>
    </citation>
    <scope>NUCLEOTIDE SEQUENCE [LARGE SCALE GENOMIC DNA]</scope>
    <source>
        <strain evidence="2 3">JCM 15933</strain>
    </source>
</reference>
<dbReference type="RefSeq" id="WP_344500628.1">
    <property type="nucleotide sequence ID" value="NZ_BAAAQD010000001.1"/>
</dbReference>
<feature type="compositionally biased region" description="Polar residues" evidence="1">
    <location>
        <begin position="1"/>
        <end position="13"/>
    </location>
</feature>
<feature type="region of interest" description="Disordered" evidence="1">
    <location>
        <begin position="1"/>
        <end position="28"/>
    </location>
</feature>